<evidence type="ECO:0000313" key="1">
    <source>
        <dbReference type="EMBL" id="SDY65990.1"/>
    </source>
</evidence>
<evidence type="ECO:0008006" key="3">
    <source>
        <dbReference type="Google" id="ProtNLM"/>
    </source>
</evidence>
<name>A0A1H3LNU6_9FIRM</name>
<organism evidence="1 2">
    <name type="scientific">Proteiniborus ethanoligenes</name>
    <dbReference type="NCBI Taxonomy" id="415015"/>
    <lineage>
        <taxon>Bacteria</taxon>
        <taxon>Bacillati</taxon>
        <taxon>Bacillota</taxon>
        <taxon>Clostridia</taxon>
        <taxon>Eubacteriales</taxon>
        <taxon>Proteiniborus</taxon>
    </lineage>
</organism>
<reference evidence="1 2" key="1">
    <citation type="submission" date="2016-10" db="EMBL/GenBank/DDBJ databases">
        <authorList>
            <person name="de Groot N.N."/>
        </authorList>
    </citation>
    <scope>NUCLEOTIDE SEQUENCE [LARGE SCALE GENOMIC DNA]</scope>
    <source>
        <strain evidence="1 2">DSM 21650</strain>
    </source>
</reference>
<dbReference type="AlphaFoldDB" id="A0A1H3LNU6"/>
<dbReference type="STRING" id="415015.SAMN05660462_00575"/>
<dbReference type="Proteomes" id="UP000198625">
    <property type="component" value="Unassembled WGS sequence"/>
</dbReference>
<protein>
    <recommendedName>
        <fullName evidence="3">Alpha-ribazole kinase</fullName>
    </recommendedName>
</protein>
<sequence>MDINVQSLLNDYGELQELSSGVRSPRKVEKVRDLSIIHLIGDIKLVIACDSNASNGEKINDTHKNNYEETAVSALKVPLMEVLSTGAIPLVIANNLCVEMNPSGKRIIEAMKNELEDAGLWDSIQLTGSTEDNMVTTQTGIGVTVIGIVTMDNYKVGKTQAGDIVMSVGLPQSGIEVPYSERDYNVAKISTVKKLRELEYVHEILPIGSKGALYEANELARICGFKFKQYDECEIDLYTSAGSSTAVLVSIHPDNINKLIEDMDIPVYRIGEIVE</sequence>
<dbReference type="OrthoDB" id="9805740at2"/>
<evidence type="ECO:0000313" key="2">
    <source>
        <dbReference type="Proteomes" id="UP000198625"/>
    </source>
</evidence>
<gene>
    <name evidence="1" type="ORF">SAMN05660462_00575</name>
</gene>
<dbReference type="EMBL" id="FNQE01000004">
    <property type="protein sequence ID" value="SDY65990.1"/>
    <property type="molecule type" value="Genomic_DNA"/>
</dbReference>
<accession>A0A1H3LNU6</accession>
<dbReference type="RefSeq" id="WP_091726948.1">
    <property type="nucleotide sequence ID" value="NZ_FNQE01000004.1"/>
</dbReference>
<keyword evidence="2" id="KW-1185">Reference proteome</keyword>
<proteinExistence type="predicted"/>